<protein>
    <recommendedName>
        <fullName evidence="14">Moderate conductance mechanosensitive channel YbiO</fullName>
    </recommendedName>
</protein>
<dbReference type="InterPro" id="IPR045276">
    <property type="entry name" value="YbiO_bact"/>
</dbReference>
<dbReference type="Proteomes" id="UP000494115">
    <property type="component" value="Unassembled WGS sequence"/>
</dbReference>
<dbReference type="InterPro" id="IPR049142">
    <property type="entry name" value="MS_channel_1st"/>
</dbReference>
<evidence type="ECO:0000256" key="5">
    <source>
        <dbReference type="ARBA" id="ARBA00022989"/>
    </source>
</evidence>
<dbReference type="Pfam" id="PF21088">
    <property type="entry name" value="MS_channel_1st"/>
    <property type="match status" value="1"/>
</dbReference>
<evidence type="ECO:0000256" key="8">
    <source>
        <dbReference type="SAM" id="Phobius"/>
    </source>
</evidence>
<keyword evidence="3" id="KW-1003">Cell membrane</keyword>
<feature type="domain" description="Mechanosensitive ion channel MscS" evidence="9">
    <location>
        <begin position="623"/>
        <end position="688"/>
    </location>
</feature>
<evidence type="ECO:0000256" key="3">
    <source>
        <dbReference type="ARBA" id="ARBA00022475"/>
    </source>
</evidence>
<feature type="transmembrane region" description="Helical" evidence="8">
    <location>
        <begin position="443"/>
        <end position="464"/>
    </location>
</feature>
<evidence type="ECO:0000256" key="6">
    <source>
        <dbReference type="ARBA" id="ARBA00023136"/>
    </source>
</evidence>
<evidence type="ECO:0000256" key="4">
    <source>
        <dbReference type="ARBA" id="ARBA00022692"/>
    </source>
</evidence>
<dbReference type="InterPro" id="IPR023408">
    <property type="entry name" value="MscS_beta-dom_sf"/>
</dbReference>
<feature type="transmembrane region" description="Helical" evidence="8">
    <location>
        <begin position="287"/>
        <end position="312"/>
    </location>
</feature>
<dbReference type="PANTHER" id="PTHR30460:SF0">
    <property type="entry name" value="MODERATE CONDUCTANCE MECHANOSENSITIVE CHANNEL YBIO"/>
    <property type="match status" value="1"/>
</dbReference>
<dbReference type="EMBL" id="CADIKM010000006">
    <property type="protein sequence ID" value="CAB3784843.1"/>
    <property type="molecule type" value="Genomic_DNA"/>
</dbReference>
<feature type="domain" description="Mechanosensitive ion channel transmembrane helices 2/3" evidence="11">
    <location>
        <begin position="581"/>
        <end position="621"/>
    </location>
</feature>
<keyword evidence="4 8" id="KW-0812">Transmembrane</keyword>
<evidence type="ECO:0008006" key="14">
    <source>
        <dbReference type="Google" id="ProtNLM"/>
    </source>
</evidence>
<dbReference type="PANTHER" id="PTHR30460">
    <property type="entry name" value="MODERATE CONDUCTANCE MECHANOSENSITIVE CHANNEL YBIO"/>
    <property type="match status" value="1"/>
</dbReference>
<dbReference type="GO" id="GO:0005886">
    <property type="term" value="C:plasma membrane"/>
    <property type="evidence" value="ECO:0007669"/>
    <property type="project" value="UniProtKB-SubCell"/>
</dbReference>
<feature type="domain" description="Mechanosensitive ion channel MscS C-terminal" evidence="10">
    <location>
        <begin position="694"/>
        <end position="780"/>
    </location>
</feature>
<dbReference type="RefSeq" id="WP_175104481.1">
    <property type="nucleotide sequence ID" value="NZ_CADIKM010000006.1"/>
</dbReference>
<dbReference type="InterPro" id="IPR010920">
    <property type="entry name" value="LSM_dom_sf"/>
</dbReference>
<evidence type="ECO:0000259" key="10">
    <source>
        <dbReference type="Pfam" id="PF21082"/>
    </source>
</evidence>
<feature type="compositionally biased region" description="Basic and acidic residues" evidence="7">
    <location>
        <begin position="822"/>
        <end position="849"/>
    </location>
</feature>
<evidence type="ECO:0000256" key="7">
    <source>
        <dbReference type="SAM" id="MobiDB-lite"/>
    </source>
</evidence>
<proteinExistence type="inferred from homology"/>
<feature type="region of interest" description="Disordered" evidence="7">
    <location>
        <begin position="793"/>
        <end position="899"/>
    </location>
</feature>
<evidence type="ECO:0000256" key="2">
    <source>
        <dbReference type="ARBA" id="ARBA00008017"/>
    </source>
</evidence>
<gene>
    <name evidence="12" type="ORF">LMG28138_01889</name>
</gene>
<evidence type="ECO:0000256" key="1">
    <source>
        <dbReference type="ARBA" id="ARBA00004651"/>
    </source>
</evidence>
<feature type="transmembrane region" description="Helical" evidence="8">
    <location>
        <begin position="319"/>
        <end position="341"/>
    </location>
</feature>
<dbReference type="SUPFAM" id="SSF82689">
    <property type="entry name" value="Mechanosensitive channel protein MscS (YggB), C-terminal domain"/>
    <property type="match status" value="1"/>
</dbReference>
<name>A0A6S7BC68_9BURK</name>
<dbReference type="Pfam" id="PF00924">
    <property type="entry name" value="MS_channel_2nd"/>
    <property type="match status" value="1"/>
</dbReference>
<reference evidence="12 13" key="1">
    <citation type="submission" date="2020-04" db="EMBL/GenBank/DDBJ databases">
        <authorList>
            <person name="De Canck E."/>
        </authorList>
    </citation>
    <scope>NUCLEOTIDE SEQUENCE [LARGE SCALE GENOMIC DNA]</scope>
    <source>
        <strain evidence="12 13">LMG 28138</strain>
    </source>
</reference>
<feature type="transmembrane region" description="Helical" evidence="8">
    <location>
        <begin position="526"/>
        <end position="547"/>
    </location>
</feature>
<evidence type="ECO:0000313" key="13">
    <source>
        <dbReference type="Proteomes" id="UP000494115"/>
    </source>
</evidence>
<keyword evidence="13" id="KW-1185">Reference proteome</keyword>
<sequence>MSPQDSTVRPKLARRVCPPFLSLVPGALLYSLLCLLLAGGLSLFGAPDAFAAASSAAAPPPAPALSPAAVAPTGAAAAIPSLPAFAKLISPAEPASAASASAPTPASRAELDRSLDSVINTLDNDRERAALVRQLKKLRDVNRLPDASQPAPPAASAGLLGAIATGLTELQHNARAGRSPLSYWQARVRAAGKELVGIFYGSTGTPFKELVLDFFSMLAIWAITVLVFAFVERRAGRYFHYTVHLQPNPTTPALLLFATRRIAPLMAAFLLSLLLSRMLDDSLGRMLAVVAAYAIVAGAVFSALCLIMFSLFSSGHRRAAVQALLVHARRLLVLIGVLGALGDAAVDERVVAMLGSNLSSLLSTACNMGAAILAGVFAIAYRRPVAHLLGNRAYEYRHAHKAMNETFSIIASLWHVPMLLLSAASIVATLLGTDSSEHVLQKAIGSALLMVVAFFLTAIVRHLTRPSDRGKRRLRHGQSVYLIRLVRFFGSLLTVFLWLGFIELSARLWDRSVVHFAQESASGRGISHAMFSICATLFFSWLIWISLDTAVSEALNPSTHRGKQTGPSSRARTMLPLIRNFTFIVILVIVIISTLANLGINVTPLIAGASVIGLAFGFGAQSLVQDLITGLFILIEDTISVGDSIEVDGGHAGVVETLSIRTCRLRDSQGAIHAIPFSQIKTVKNLSRDFAFAVFDVRVPFSADVDHITRLIHEVGRELYEDFRYRRDMLGPVEVFGLDRFDPNWMVIKGQIKTRPLQQWPIVRAFNQHLKRRMDDDGIEVPVPQLMLRQPAEPAAGGVPSSMPLGAQSGAQWGTHAGAHGLRNEHDEVRVVSPADEARVREAATEARLHRAASGPAEPANLKPVVKPASVPEAAPEASQVSNQVPPQIPTAGNGPGGT</sequence>
<accession>A0A6S7BC68</accession>
<feature type="compositionally biased region" description="Low complexity" evidence="7">
    <location>
        <begin position="863"/>
        <end position="879"/>
    </location>
</feature>
<keyword evidence="6 8" id="KW-0472">Membrane</keyword>
<feature type="transmembrane region" description="Helical" evidence="8">
    <location>
        <begin position="577"/>
        <end position="596"/>
    </location>
</feature>
<dbReference type="Pfam" id="PF21082">
    <property type="entry name" value="MS_channel_3rd"/>
    <property type="match status" value="1"/>
</dbReference>
<dbReference type="InterPro" id="IPR011066">
    <property type="entry name" value="MscS_channel_C_sf"/>
</dbReference>
<dbReference type="InterPro" id="IPR011014">
    <property type="entry name" value="MscS_channel_TM-2"/>
</dbReference>
<dbReference type="InterPro" id="IPR049278">
    <property type="entry name" value="MS_channel_C"/>
</dbReference>
<dbReference type="AlphaFoldDB" id="A0A6S7BC68"/>
<keyword evidence="5 8" id="KW-1133">Transmembrane helix</keyword>
<organism evidence="12 13">
    <name type="scientific">Pararobbsia alpina</name>
    <dbReference type="NCBI Taxonomy" id="621374"/>
    <lineage>
        <taxon>Bacteria</taxon>
        <taxon>Pseudomonadati</taxon>
        <taxon>Pseudomonadota</taxon>
        <taxon>Betaproteobacteria</taxon>
        <taxon>Burkholderiales</taxon>
        <taxon>Burkholderiaceae</taxon>
        <taxon>Pararobbsia</taxon>
    </lineage>
</organism>
<comment type="similarity">
    <text evidence="2">Belongs to the MscS (TC 1.A.23) family.</text>
</comment>
<dbReference type="SUPFAM" id="SSF82861">
    <property type="entry name" value="Mechanosensitive channel protein MscS (YggB), transmembrane region"/>
    <property type="match status" value="1"/>
</dbReference>
<feature type="transmembrane region" description="Helical" evidence="8">
    <location>
        <begin position="485"/>
        <end position="506"/>
    </location>
</feature>
<feature type="transmembrane region" description="Helical" evidence="8">
    <location>
        <begin position="407"/>
        <end position="431"/>
    </location>
</feature>
<dbReference type="InterPro" id="IPR006685">
    <property type="entry name" value="MscS_channel_2nd"/>
</dbReference>
<feature type="transmembrane region" description="Helical" evidence="8">
    <location>
        <begin position="252"/>
        <end position="275"/>
    </location>
</feature>
<evidence type="ECO:0000313" key="12">
    <source>
        <dbReference type="EMBL" id="CAB3784843.1"/>
    </source>
</evidence>
<evidence type="ECO:0000259" key="11">
    <source>
        <dbReference type="Pfam" id="PF21088"/>
    </source>
</evidence>
<dbReference type="Gene3D" id="1.10.287.1260">
    <property type="match status" value="1"/>
</dbReference>
<feature type="transmembrane region" description="Helical" evidence="8">
    <location>
        <begin position="210"/>
        <end position="231"/>
    </location>
</feature>
<comment type="subcellular location">
    <subcellularLocation>
        <location evidence="1">Cell membrane</location>
        <topology evidence="1">Multi-pass membrane protein</topology>
    </subcellularLocation>
</comment>
<dbReference type="GO" id="GO:0008381">
    <property type="term" value="F:mechanosensitive monoatomic ion channel activity"/>
    <property type="evidence" value="ECO:0007669"/>
    <property type="project" value="InterPro"/>
</dbReference>
<dbReference type="SUPFAM" id="SSF50182">
    <property type="entry name" value="Sm-like ribonucleoproteins"/>
    <property type="match status" value="1"/>
</dbReference>
<dbReference type="Gene3D" id="3.30.70.100">
    <property type="match status" value="1"/>
</dbReference>
<feature type="transmembrane region" description="Helical" evidence="8">
    <location>
        <begin position="361"/>
        <end position="381"/>
    </location>
</feature>
<evidence type="ECO:0000259" key="9">
    <source>
        <dbReference type="Pfam" id="PF00924"/>
    </source>
</evidence>
<dbReference type="Gene3D" id="2.30.30.60">
    <property type="match status" value="1"/>
</dbReference>